<dbReference type="OMA" id="YFWNRHL"/>
<name>R7YKA2_CONA1</name>
<gene>
    <name evidence="4" type="ORF">W97_01534</name>
</gene>
<feature type="compositionally biased region" description="Acidic residues" evidence="1">
    <location>
        <begin position="131"/>
        <end position="144"/>
    </location>
</feature>
<reference evidence="5" key="1">
    <citation type="submission" date="2012-06" db="EMBL/GenBank/DDBJ databases">
        <title>The genome sequence of Coniosporium apollinis CBS 100218.</title>
        <authorList>
            <consortium name="The Broad Institute Genome Sequencing Platform"/>
            <person name="Cuomo C."/>
            <person name="Gorbushina A."/>
            <person name="Noack S."/>
            <person name="Walker B."/>
            <person name="Young S.K."/>
            <person name="Zeng Q."/>
            <person name="Gargeya S."/>
            <person name="Fitzgerald M."/>
            <person name="Haas B."/>
            <person name="Abouelleil A."/>
            <person name="Alvarado L."/>
            <person name="Arachchi H.M."/>
            <person name="Berlin A.M."/>
            <person name="Chapman S.B."/>
            <person name="Goldberg J."/>
            <person name="Griggs A."/>
            <person name="Gujja S."/>
            <person name="Hansen M."/>
            <person name="Howarth C."/>
            <person name="Imamovic A."/>
            <person name="Larimer J."/>
            <person name="McCowan C."/>
            <person name="Montmayeur A."/>
            <person name="Murphy C."/>
            <person name="Neiman D."/>
            <person name="Pearson M."/>
            <person name="Priest M."/>
            <person name="Roberts A."/>
            <person name="Saif S."/>
            <person name="Shea T."/>
            <person name="Sisk P."/>
            <person name="Sykes S."/>
            <person name="Wortman J."/>
            <person name="Nusbaum C."/>
            <person name="Birren B."/>
        </authorList>
    </citation>
    <scope>NUCLEOTIDE SEQUENCE [LARGE SCALE GENOMIC DNA]</scope>
    <source>
        <strain evidence="5">CBS 100218</strain>
    </source>
</reference>
<dbReference type="AlphaFoldDB" id="R7YKA2"/>
<accession>R7YKA2</accession>
<dbReference type="GO" id="GO:0005783">
    <property type="term" value="C:endoplasmic reticulum"/>
    <property type="evidence" value="ECO:0007669"/>
    <property type="project" value="TreeGrafter"/>
</dbReference>
<dbReference type="PANTHER" id="PTHR45662">
    <property type="entry name" value="PHOSPHATIDYLINOSITIDE PHOSPHATASE SAC1"/>
    <property type="match status" value="1"/>
</dbReference>
<keyword evidence="5" id="KW-1185">Reference proteome</keyword>
<dbReference type="InterPro" id="IPR002013">
    <property type="entry name" value="SAC_dom"/>
</dbReference>
<feature type="compositionally biased region" description="Basic and acidic residues" evidence="1">
    <location>
        <begin position="889"/>
        <end position="899"/>
    </location>
</feature>
<dbReference type="HOGENOM" id="CLU_006249_1_0_1"/>
<dbReference type="GO" id="GO:0046856">
    <property type="term" value="P:phosphatidylinositol dephosphorylation"/>
    <property type="evidence" value="ECO:0007669"/>
    <property type="project" value="TreeGrafter"/>
</dbReference>
<dbReference type="PROSITE" id="PS50275">
    <property type="entry name" value="SAC"/>
    <property type="match status" value="1"/>
</dbReference>
<dbReference type="Pfam" id="PF12456">
    <property type="entry name" value="hSac2"/>
    <property type="match status" value="1"/>
</dbReference>
<protein>
    <recommendedName>
        <fullName evidence="6">SAC domain-containing protein</fullName>
    </recommendedName>
</protein>
<evidence type="ECO:0000256" key="1">
    <source>
        <dbReference type="SAM" id="MobiDB-lite"/>
    </source>
</evidence>
<proteinExistence type="predicted"/>
<dbReference type="RefSeq" id="XP_007777630.1">
    <property type="nucleotide sequence ID" value="XM_007779440.1"/>
</dbReference>
<feature type="compositionally biased region" description="Basic and acidic residues" evidence="1">
    <location>
        <begin position="121"/>
        <end position="130"/>
    </location>
</feature>
<dbReference type="PROSITE" id="PS51791">
    <property type="entry name" value="HSAC2"/>
    <property type="match status" value="1"/>
</dbReference>
<sequence>MLGLTRRIVIFAAIDGLILQPAPPRNHPPTTQQAIKIDYKGNVSPLLKDRRDEDTAPASLEVHGIVGLLKIASSSFLISISRRQQVAQIRGRPIYVITDVTLIPLSSQADANKAITQARESLQKHSRAEGTGEELESDTSDDESVTYADTATHEDSLPSTPPTEEDIQSTAATKRERRSSIAEDVVVKKGAYGRFADRWFSKKGWSTEGRRKLGMSSEEELNHQQELRNSLTAVQSNHGAAEDGTPEKSEAVEAGTSGGKDADQSPAEIEKVLEDPSQDVMASMMPKIIRTTRLYFSSRSFFYSYDYDISHSLSKQTTGHSSLPLFKLFDPLYFWNQHVIQPFIEAGQHSYVLPLLQGFVGQRAFSVNVSPDTEQSAIVDAASKPEDVIAAQNDATEPAEASGKPDLEKGEGRKDFLLTLISRRSTKRAGLRYLRRGVDDEGNAANSVETEQILSTPSWRSSEKIFSFTQYRGSIPLFFSQSPFSFKPMPTLHGSQETNTQAFRQHFSNLASRYGGIACASLVDKHGTEAKIGSAYEQHANLLNDIGGVDGKGMRISFHWFDFHAVCRGMKFENVSQLMEILGPTLSSFGWTVTQHDQLLQRQSGILRTNCMDCLDRTNVVQSACARHALEQQLGSLHIAIDLQHDPSTSWFNTLWADNGDAISKQYAGTAALKGDFTRTRKRNIGGALTDFGLTLSRYYNNIVNDYFTQAVIDYLLGKATDQVFADFEADMMSRDHAIDIRKVRQAAIDRSAEICVEEADEGLVGGWTLSCPTKANSLRATPFEECVLLLTERALYFVRFDWTTEKVREFERVELGRVERLVKGVYVTSTLAKRHTDERRNVGFVVIFEVGEEDEGVRVNTRSLANERKEGEEDGPGKGVEEEDEQQDKDTKSEGKAEKVTEMEKRFLAFKALPPRSAVATVQSEDNDPKSEMEMVTMLCDEIKRVADSARKTASATTSEREGGLEIEERDIISVAEAKKSTGYLEQIGYSMKKLVWG</sequence>
<dbReference type="eggNOG" id="KOG1890">
    <property type="taxonomic scope" value="Eukaryota"/>
</dbReference>
<evidence type="ECO:0000313" key="5">
    <source>
        <dbReference type="Proteomes" id="UP000016924"/>
    </source>
</evidence>
<evidence type="ECO:0000313" key="4">
    <source>
        <dbReference type="EMBL" id="EON62313.1"/>
    </source>
</evidence>
<dbReference type="InterPro" id="IPR034753">
    <property type="entry name" value="hSac2"/>
</dbReference>
<feature type="domain" description="SAC" evidence="2">
    <location>
        <begin position="292"/>
        <end position="669"/>
    </location>
</feature>
<feature type="region of interest" description="Disordered" evidence="1">
    <location>
        <begin position="116"/>
        <end position="181"/>
    </location>
</feature>
<organism evidence="4 5">
    <name type="scientific">Coniosporium apollinis (strain CBS 100218)</name>
    <name type="common">Rock-inhabiting black yeast</name>
    <dbReference type="NCBI Taxonomy" id="1168221"/>
    <lineage>
        <taxon>Eukaryota</taxon>
        <taxon>Fungi</taxon>
        <taxon>Dikarya</taxon>
        <taxon>Ascomycota</taxon>
        <taxon>Pezizomycotina</taxon>
        <taxon>Dothideomycetes</taxon>
        <taxon>Dothideomycetes incertae sedis</taxon>
        <taxon>Coniosporium</taxon>
    </lineage>
</organism>
<evidence type="ECO:0000259" key="2">
    <source>
        <dbReference type="PROSITE" id="PS50275"/>
    </source>
</evidence>
<feature type="region of interest" description="Disordered" evidence="1">
    <location>
        <begin position="860"/>
        <end position="899"/>
    </location>
</feature>
<dbReference type="GO" id="GO:0043812">
    <property type="term" value="F:phosphatidylinositol-4-phosphate phosphatase activity"/>
    <property type="evidence" value="ECO:0007669"/>
    <property type="project" value="TreeGrafter"/>
</dbReference>
<feature type="compositionally biased region" description="Basic and acidic residues" evidence="1">
    <location>
        <begin position="866"/>
        <end position="881"/>
    </location>
</feature>
<dbReference type="Proteomes" id="UP000016924">
    <property type="component" value="Unassembled WGS sequence"/>
</dbReference>
<dbReference type="PANTHER" id="PTHR45662:SF7">
    <property type="entry name" value="SACI DOMAIN PROTEIN (AFU_ORTHOLOGUE AFUA_1G15890)"/>
    <property type="match status" value="1"/>
</dbReference>
<dbReference type="OrthoDB" id="405996at2759"/>
<feature type="region of interest" description="Disordered" evidence="1">
    <location>
        <begin position="235"/>
        <end position="266"/>
    </location>
</feature>
<feature type="domain" description="HSac2" evidence="3">
    <location>
        <begin position="739"/>
        <end position="887"/>
    </location>
</feature>
<dbReference type="STRING" id="1168221.R7YKA2"/>
<dbReference type="InterPro" id="IPR022158">
    <property type="entry name" value="Inositol_phosphatase"/>
</dbReference>
<dbReference type="Pfam" id="PF02383">
    <property type="entry name" value="Syja_N"/>
    <property type="match status" value="1"/>
</dbReference>
<dbReference type="GeneID" id="19898845"/>
<dbReference type="EMBL" id="JH767558">
    <property type="protein sequence ID" value="EON62313.1"/>
    <property type="molecule type" value="Genomic_DNA"/>
</dbReference>
<evidence type="ECO:0000259" key="3">
    <source>
        <dbReference type="PROSITE" id="PS51791"/>
    </source>
</evidence>
<evidence type="ECO:0008006" key="6">
    <source>
        <dbReference type="Google" id="ProtNLM"/>
    </source>
</evidence>